<comment type="caution">
    <text evidence="1">The sequence shown here is derived from an EMBL/GenBank/DDBJ whole genome shotgun (WGS) entry which is preliminary data.</text>
</comment>
<dbReference type="InterPro" id="IPR036514">
    <property type="entry name" value="SGNH_hydro_sf"/>
</dbReference>
<protein>
    <submittedName>
        <fullName evidence="1">Uncharacterized protein</fullName>
    </submittedName>
</protein>
<dbReference type="Gene3D" id="3.40.50.1110">
    <property type="entry name" value="SGNH hydrolase"/>
    <property type="match status" value="1"/>
</dbReference>
<evidence type="ECO:0000313" key="2">
    <source>
        <dbReference type="Proteomes" id="UP001209878"/>
    </source>
</evidence>
<dbReference type="Proteomes" id="UP001209878">
    <property type="component" value="Unassembled WGS sequence"/>
</dbReference>
<sequence length="206" mass="23040">MIGDSHMRYKFDYLAIQCRGDLPLLPRKHDSSCFGNFCYIYVTYLCNYTNVWKKHLAPLKLTSADVVVIQTGSWDLAFKELHQVMNENIAQFRVGLKAIRDGLASRRTPLFLFTEPPFTDQRCHQCHGKRGNKNNVAITALSASIVSTAAKLGIPVHDEFNLLLPRQSETVCGAHYLCRTASNSRTVIGPAGIASVELFVKCLCNC</sequence>
<organism evidence="1 2">
    <name type="scientific">Ridgeia piscesae</name>
    <name type="common">Tubeworm</name>
    <dbReference type="NCBI Taxonomy" id="27915"/>
    <lineage>
        <taxon>Eukaryota</taxon>
        <taxon>Metazoa</taxon>
        <taxon>Spiralia</taxon>
        <taxon>Lophotrochozoa</taxon>
        <taxon>Annelida</taxon>
        <taxon>Polychaeta</taxon>
        <taxon>Sedentaria</taxon>
        <taxon>Canalipalpata</taxon>
        <taxon>Sabellida</taxon>
        <taxon>Siboglinidae</taxon>
        <taxon>Ridgeia</taxon>
    </lineage>
</organism>
<reference evidence="1" key="1">
    <citation type="journal article" date="2023" name="Mol. Biol. Evol.">
        <title>Third-Generation Sequencing Reveals the Adaptive Role of the Epigenome in Three Deep-Sea Polychaetes.</title>
        <authorList>
            <person name="Perez M."/>
            <person name="Aroh O."/>
            <person name="Sun Y."/>
            <person name="Lan Y."/>
            <person name="Juniper S.K."/>
            <person name="Young C.R."/>
            <person name="Angers B."/>
            <person name="Qian P.Y."/>
        </authorList>
    </citation>
    <scope>NUCLEOTIDE SEQUENCE</scope>
    <source>
        <strain evidence="1">R07B-5</strain>
    </source>
</reference>
<proteinExistence type="predicted"/>
<gene>
    <name evidence="1" type="ORF">NP493_620g01036</name>
</gene>
<evidence type="ECO:0000313" key="1">
    <source>
        <dbReference type="EMBL" id="KAK2177057.1"/>
    </source>
</evidence>
<keyword evidence="2" id="KW-1185">Reference proteome</keyword>
<dbReference type="SUPFAM" id="SSF52266">
    <property type="entry name" value="SGNH hydrolase"/>
    <property type="match status" value="1"/>
</dbReference>
<name>A0AAD9KT66_RIDPI</name>
<dbReference type="EMBL" id="JAODUO010000620">
    <property type="protein sequence ID" value="KAK2177057.1"/>
    <property type="molecule type" value="Genomic_DNA"/>
</dbReference>
<accession>A0AAD9KT66</accession>
<dbReference type="AlphaFoldDB" id="A0AAD9KT66"/>